<evidence type="ECO:0000256" key="2">
    <source>
        <dbReference type="ARBA" id="ARBA00023082"/>
    </source>
</evidence>
<dbReference type="NCBIfam" id="TIGR02937">
    <property type="entry name" value="sigma70-ECF"/>
    <property type="match status" value="1"/>
</dbReference>
<dbReference type="InterPro" id="IPR007630">
    <property type="entry name" value="RNA_pol_sigma70_r4"/>
</dbReference>
<reference evidence="7 8" key="1">
    <citation type="submission" date="2016-08" db="EMBL/GenBank/DDBJ databases">
        <title>Analysis of Carbohydrate Active Enzymes in Thermogemmatispora T81 Reveals Carbohydrate Degradation Ability.</title>
        <authorList>
            <person name="Tomazini A."/>
            <person name="Lal S."/>
            <person name="Stott M."/>
            <person name="Henrissat B."/>
            <person name="Polikarpov I."/>
            <person name="Sparling R."/>
            <person name="Levin D.B."/>
        </authorList>
    </citation>
    <scope>NUCLEOTIDE SEQUENCE [LARGE SCALE GENOMIC DNA]</scope>
    <source>
        <strain evidence="7 8">T81</strain>
    </source>
</reference>
<dbReference type="Gene3D" id="1.20.140.160">
    <property type="match status" value="1"/>
</dbReference>
<dbReference type="PROSITE" id="PS00715">
    <property type="entry name" value="SIGMA70_1"/>
    <property type="match status" value="1"/>
</dbReference>
<dbReference type="SUPFAM" id="SSF88946">
    <property type="entry name" value="Sigma2 domain of RNA polymerase sigma factors"/>
    <property type="match status" value="1"/>
</dbReference>
<feature type="region of interest" description="Disordered" evidence="5">
    <location>
        <begin position="39"/>
        <end position="60"/>
    </location>
</feature>
<keyword evidence="4" id="KW-0804">Transcription</keyword>
<feature type="domain" description="RNA polymerase sigma-70" evidence="6">
    <location>
        <begin position="96"/>
        <end position="109"/>
    </location>
</feature>
<dbReference type="Pfam" id="PF04545">
    <property type="entry name" value="Sigma70_r4"/>
    <property type="match status" value="1"/>
</dbReference>
<dbReference type="InterPro" id="IPR013324">
    <property type="entry name" value="RNA_pol_sigma_r3/r4-like"/>
</dbReference>
<organism evidence="7 8">
    <name type="scientific">Thermogemmatispora tikiterensis</name>
    <dbReference type="NCBI Taxonomy" id="1825093"/>
    <lineage>
        <taxon>Bacteria</taxon>
        <taxon>Bacillati</taxon>
        <taxon>Chloroflexota</taxon>
        <taxon>Ktedonobacteria</taxon>
        <taxon>Thermogemmatisporales</taxon>
        <taxon>Thermogemmatisporaceae</taxon>
        <taxon>Thermogemmatispora</taxon>
    </lineage>
</organism>
<keyword evidence="8" id="KW-1185">Reference proteome</keyword>
<dbReference type="PRINTS" id="PR00046">
    <property type="entry name" value="SIGMA70FCT"/>
</dbReference>
<dbReference type="Proteomes" id="UP000248706">
    <property type="component" value="Unassembled WGS sequence"/>
</dbReference>
<name>A0A328VD77_9CHLR</name>
<evidence type="ECO:0000256" key="4">
    <source>
        <dbReference type="ARBA" id="ARBA00023163"/>
    </source>
</evidence>
<protein>
    <recommendedName>
        <fullName evidence="6">RNA polymerase sigma-70 domain-containing protein</fullName>
    </recommendedName>
</protein>
<evidence type="ECO:0000259" key="6">
    <source>
        <dbReference type="PROSITE" id="PS00715"/>
    </source>
</evidence>
<feature type="region of interest" description="Disordered" evidence="5">
    <location>
        <begin position="271"/>
        <end position="310"/>
    </location>
</feature>
<dbReference type="Pfam" id="PF04542">
    <property type="entry name" value="Sigma70_r2"/>
    <property type="match status" value="1"/>
</dbReference>
<dbReference type="GO" id="GO:0003677">
    <property type="term" value="F:DNA binding"/>
    <property type="evidence" value="ECO:0007669"/>
    <property type="project" value="UniProtKB-KW"/>
</dbReference>
<evidence type="ECO:0000256" key="5">
    <source>
        <dbReference type="SAM" id="MobiDB-lite"/>
    </source>
</evidence>
<keyword evidence="2" id="KW-0731">Sigma factor</keyword>
<dbReference type="InterPro" id="IPR050239">
    <property type="entry name" value="Sigma-70_RNA_pol_init_factors"/>
</dbReference>
<evidence type="ECO:0000256" key="1">
    <source>
        <dbReference type="ARBA" id="ARBA00023015"/>
    </source>
</evidence>
<dbReference type="OrthoDB" id="9799825at2"/>
<dbReference type="RefSeq" id="WP_112434429.1">
    <property type="nucleotide sequence ID" value="NZ_MCIF01000003.1"/>
</dbReference>
<dbReference type="PANTHER" id="PTHR30603:SF47">
    <property type="entry name" value="RNA POLYMERASE SIGMA FACTOR SIGD, CHLOROPLASTIC"/>
    <property type="match status" value="1"/>
</dbReference>
<evidence type="ECO:0000256" key="3">
    <source>
        <dbReference type="ARBA" id="ARBA00023125"/>
    </source>
</evidence>
<feature type="compositionally biased region" description="Basic and acidic residues" evidence="5">
    <location>
        <begin position="299"/>
        <end position="310"/>
    </location>
</feature>
<dbReference type="InterPro" id="IPR013325">
    <property type="entry name" value="RNA_pol_sigma_r2"/>
</dbReference>
<dbReference type="GO" id="GO:0016987">
    <property type="term" value="F:sigma factor activity"/>
    <property type="evidence" value="ECO:0007669"/>
    <property type="project" value="UniProtKB-KW"/>
</dbReference>
<dbReference type="InterPro" id="IPR007627">
    <property type="entry name" value="RNA_pol_sigma70_r2"/>
</dbReference>
<proteinExistence type="predicted"/>
<dbReference type="PANTHER" id="PTHR30603">
    <property type="entry name" value="RNA POLYMERASE SIGMA FACTOR RPO"/>
    <property type="match status" value="1"/>
</dbReference>
<gene>
    <name evidence="7" type="ORF">A4R35_23570</name>
</gene>
<sequence length="310" mass="34738">MPPFGQHHAPPPHIRPRQLRPARTTLAVSSYLADLEAFPPSVPASHPPEARRDWPPGASTQDREALINSHLRLVISVARTYAPLLRDSHPSLELADLIQEGNLGLLEAAKRFDPTHGVRFSTYATWWIRRARAIQAADLIRLPAHVQQRLHARTGRSQQQGSSLPRTVSLDAPTQADHQLVAVIPDQTVPDPSAGDPDETEQQRWLAQAVRRVLTPKQRLVMEALRGWGDRWRPATQAEVGRELGLCRGRILQIKQAAVARLQAAWQRECHQQQAGTDRAQRQRSTRRGPGGTAGAEATRFEWPKQRKQD</sequence>
<dbReference type="GO" id="GO:0006352">
    <property type="term" value="P:DNA-templated transcription initiation"/>
    <property type="evidence" value="ECO:0007669"/>
    <property type="project" value="InterPro"/>
</dbReference>
<keyword evidence="1" id="KW-0805">Transcription regulation</keyword>
<accession>A0A328VD77</accession>
<dbReference type="Gene3D" id="1.20.120.1810">
    <property type="match status" value="1"/>
</dbReference>
<dbReference type="EMBL" id="MCIF01000003">
    <property type="protein sequence ID" value="RAQ93854.1"/>
    <property type="molecule type" value="Genomic_DNA"/>
</dbReference>
<evidence type="ECO:0000313" key="8">
    <source>
        <dbReference type="Proteomes" id="UP000248706"/>
    </source>
</evidence>
<keyword evidence="3" id="KW-0238">DNA-binding</keyword>
<dbReference type="InterPro" id="IPR014284">
    <property type="entry name" value="RNA_pol_sigma-70_dom"/>
</dbReference>
<evidence type="ECO:0000313" key="7">
    <source>
        <dbReference type="EMBL" id="RAQ93854.1"/>
    </source>
</evidence>
<dbReference type="InterPro" id="IPR000943">
    <property type="entry name" value="RNA_pol_sigma70"/>
</dbReference>
<dbReference type="SUPFAM" id="SSF88659">
    <property type="entry name" value="Sigma3 and sigma4 domains of RNA polymerase sigma factors"/>
    <property type="match status" value="1"/>
</dbReference>
<dbReference type="AlphaFoldDB" id="A0A328VD77"/>
<comment type="caution">
    <text evidence="7">The sequence shown here is derived from an EMBL/GenBank/DDBJ whole genome shotgun (WGS) entry which is preliminary data.</text>
</comment>